<evidence type="ECO:0000259" key="4">
    <source>
        <dbReference type="Pfam" id="PF02525"/>
    </source>
</evidence>
<dbReference type="InterPro" id="IPR051545">
    <property type="entry name" value="NAD(P)H_dehydrogenase_qn"/>
</dbReference>
<dbReference type="PANTHER" id="PTHR10204:SF34">
    <property type="entry name" value="NAD(P)H DEHYDROGENASE [QUINONE] 1 ISOFORM 1"/>
    <property type="match status" value="1"/>
</dbReference>
<dbReference type="SUPFAM" id="SSF52218">
    <property type="entry name" value="Flavoproteins"/>
    <property type="match status" value="1"/>
</dbReference>
<evidence type="ECO:0000256" key="3">
    <source>
        <dbReference type="SAM" id="MobiDB-lite"/>
    </source>
</evidence>
<proteinExistence type="inferred from homology"/>
<reference evidence="5 6" key="1">
    <citation type="submission" date="2018-09" db="EMBL/GenBank/DDBJ databases">
        <title>Comparative genomics of Leucobacter spp.</title>
        <authorList>
            <person name="Reis A.C."/>
            <person name="Kolvenbach B.A."/>
            <person name="Corvini P.F.X."/>
            <person name="Nunes O.C."/>
        </authorList>
    </citation>
    <scope>NUCLEOTIDE SEQUENCE [LARGE SCALE GENOMIC DNA]</scope>
    <source>
        <strain evidence="5 6">L-1</strain>
    </source>
</reference>
<dbReference type="Proteomes" id="UP001646141">
    <property type="component" value="Unassembled WGS sequence"/>
</dbReference>
<evidence type="ECO:0000313" key="6">
    <source>
        <dbReference type="Proteomes" id="UP001646141"/>
    </source>
</evidence>
<comment type="caution">
    <text evidence="5">The sequence shown here is derived from an EMBL/GenBank/DDBJ whole genome shotgun (WGS) entry which is preliminary data.</text>
</comment>
<feature type="region of interest" description="Disordered" evidence="3">
    <location>
        <begin position="182"/>
        <end position="217"/>
    </location>
</feature>
<feature type="domain" description="Flavodoxin-like fold" evidence="4">
    <location>
        <begin position="5"/>
        <end position="179"/>
    </location>
</feature>
<dbReference type="Pfam" id="PF02525">
    <property type="entry name" value="Flavodoxin_2"/>
    <property type="match status" value="1"/>
</dbReference>
<sequence length="217" mass="23750">MPPALVIDGHPNPDSLTAALAQRYATGHGNARVLALRELNYDPNLRLGYRGRIPVEAELQEARDALHGASRIVIVSPMWWGGVPALLKGFFDRALLPGEEYRMSKLGLPIGMLRGRPGRFLMLADTPAFALPFTGNAAAGQVARHTMRFVGVRPFRVHRLLGVGTASERRIAQWLDRAERMGARDGRTDRRGEGAGRRDALSDHMPPDSAASPILHV</sequence>
<organism evidence="5 6">
    <name type="scientific">Leucobacter chromiireducens subsp. chromiireducens</name>
    <dbReference type="NCBI Taxonomy" id="660067"/>
    <lineage>
        <taxon>Bacteria</taxon>
        <taxon>Bacillati</taxon>
        <taxon>Actinomycetota</taxon>
        <taxon>Actinomycetes</taxon>
        <taxon>Micrococcales</taxon>
        <taxon>Microbacteriaceae</taxon>
        <taxon>Leucobacter</taxon>
    </lineage>
</organism>
<dbReference type="InterPro" id="IPR029039">
    <property type="entry name" value="Flavoprotein-like_sf"/>
</dbReference>
<accession>A0ABS1SJN6</accession>
<keyword evidence="2" id="KW-0560">Oxidoreductase</keyword>
<keyword evidence="6" id="KW-1185">Reference proteome</keyword>
<dbReference type="RefSeq" id="WP_202380421.1">
    <property type="nucleotide sequence ID" value="NZ_BAAAMA010000003.1"/>
</dbReference>
<name>A0ABS1SJN6_9MICO</name>
<dbReference type="Gene3D" id="3.40.50.360">
    <property type="match status" value="1"/>
</dbReference>
<gene>
    <name evidence="5" type="ORF">D3226_00095</name>
</gene>
<dbReference type="EMBL" id="QYAD01000001">
    <property type="protein sequence ID" value="MBL3688363.1"/>
    <property type="molecule type" value="Genomic_DNA"/>
</dbReference>
<evidence type="ECO:0000313" key="5">
    <source>
        <dbReference type="EMBL" id="MBL3688363.1"/>
    </source>
</evidence>
<evidence type="ECO:0000256" key="1">
    <source>
        <dbReference type="ARBA" id="ARBA00006252"/>
    </source>
</evidence>
<evidence type="ECO:0000256" key="2">
    <source>
        <dbReference type="ARBA" id="ARBA00023002"/>
    </source>
</evidence>
<feature type="compositionally biased region" description="Basic and acidic residues" evidence="3">
    <location>
        <begin position="182"/>
        <end position="206"/>
    </location>
</feature>
<comment type="similarity">
    <text evidence="1">Belongs to the NAD(P)H dehydrogenase (quinone) family.</text>
</comment>
<dbReference type="InterPro" id="IPR003680">
    <property type="entry name" value="Flavodoxin_fold"/>
</dbReference>
<dbReference type="PANTHER" id="PTHR10204">
    <property type="entry name" value="NAD P H OXIDOREDUCTASE-RELATED"/>
    <property type="match status" value="1"/>
</dbReference>
<protein>
    <submittedName>
        <fullName evidence="5">Flavodoxin family protein</fullName>
    </submittedName>
</protein>